<dbReference type="STRING" id="633440.SAMN05421869_125100"/>
<dbReference type="Proteomes" id="UP000199202">
    <property type="component" value="Unassembled WGS sequence"/>
</dbReference>
<evidence type="ECO:0000313" key="2">
    <source>
        <dbReference type="Proteomes" id="UP000199202"/>
    </source>
</evidence>
<accession>A0A1G9JPQ2</accession>
<protein>
    <submittedName>
        <fullName evidence="1">Uncharacterized protein</fullName>
    </submittedName>
</protein>
<dbReference type="AlphaFoldDB" id="A0A1G9JPQ2"/>
<sequence>MPDRLCYADAVKLLGGSGSALVTALDYGDVESPDAVESTTAIGVVSADLALSTTNALTRVWPASSDPAGESDLERAYDECVTVILSSRPDEDAHTRTAYLARLPRQLAADRERLSPGFRSQVRERLEPFLTPVRPLVRGWADEAFGDL</sequence>
<evidence type="ECO:0000313" key="1">
    <source>
        <dbReference type="EMBL" id="SDL38973.1"/>
    </source>
</evidence>
<name>A0A1G9JPQ2_9ACTN</name>
<keyword evidence="2" id="KW-1185">Reference proteome</keyword>
<dbReference type="EMBL" id="FNDJ01000025">
    <property type="protein sequence ID" value="SDL38973.1"/>
    <property type="molecule type" value="Genomic_DNA"/>
</dbReference>
<organism evidence="1 2">
    <name type="scientific">Nonomuraea jiangxiensis</name>
    <dbReference type="NCBI Taxonomy" id="633440"/>
    <lineage>
        <taxon>Bacteria</taxon>
        <taxon>Bacillati</taxon>
        <taxon>Actinomycetota</taxon>
        <taxon>Actinomycetes</taxon>
        <taxon>Streptosporangiales</taxon>
        <taxon>Streptosporangiaceae</taxon>
        <taxon>Nonomuraea</taxon>
    </lineage>
</organism>
<gene>
    <name evidence="1" type="ORF">SAMN05421869_125100</name>
</gene>
<reference evidence="1 2" key="1">
    <citation type="submission" date="2016-10" db="EMBL/GenBank/DDBJ databases">
        <authorList>
            <person name="de Groot N.N."/>
        </authorList>
    </citation>
    <scope>NUCLEOTIDE SEQUENCE [LARGE SCALE GENOMIC DNA]</scope>
    <source>
        <strain evidence="1 2">CGMCC 4.6533</strain>
    </source>
</reference>
<dbReference type="RefSeq" id="WP_090944588.1">
    <property type="nucleotide sequence ID" value="NZ_FNDJ01000025.1"/>
</dbReference>
<proteinExistence type="predicted"/>